<dbReference type="EMBL" id="WJIF01000011">
    <property type="protein sequence ID" value="MRG61342.1"/>
    <property type="molecule type" value="Genomic_DNA"/>
</dbReference>
<dbReference type="Pfam" id="PF06013">
    <property type="entry name" value="WXG100"/>
    <property type="match status" value="1"/>
</dbReference>
<dbReference type="RefSeq" id="WP_153685744.1">
    <property type="nucleotide sequence ID" value="NZ_WJIF01000011.1"/>
</dbReference>
<proteinExistence type="predicted"/>
<protein>
    <submittedName>
        <fullName evidence="1">Uncharacterized protein</fullName>
    </submittedName>
</protein>
<comment type="caution">
    <text evidence="1">The sequence shown here is derived from an EMBL/GenBank/DDBJ whole genome shotgun (WGS) entry which is preliminary data.</text>
</comment>
<dbReference type="Proteomes" id="UP000431080">
    <property type="component" value="Unassembled WGS sequence"/>
</dbReference>
<sequence length="103" mass="11069">MSEQQADTADLKALADMLGELVTYCTALKQGASGFAYMLPAEWQGQAMTNFLGMFEKWQLGAEAMTQAAEGLQDQVDGAHKAYTETIESLDESWAKLAAALSG</sequence>
<dbReference type="InterPro" id="IPR036689">
    <property type="entry name" value="ESAT-6-like_sf"/>
</dbReference>
<dbReference type="SUPFAM" id="SSF140453">
    <property type="entry name" value="EsxAB dimer-like"/>
    <property type="match status" value="1"/>
</dbReference>
<evidence type="ECO:0000313" key="2">
    <source>
        <dbReference type="Proteomes" id="UP000431080"/>
    </source>
</evidence>
<dbReference type="InterPro" id="IPR010310">
    <property type="entry name" value="T7SS_ESAT-6-like"/>
</dbReference>
<dbReference type="AlphaFoldDB" id="A0A6I2F908"/>
<keyword evidence="2" id="KW-1185">Reference proteome</keyword>
<accession>A0A6I2F908</accession>
<dbReference type="Gene3D" id="1.10.287.1060">
    <property type="entry name" value="ESAT-6-like"/>
    <property type="match status" value="1"/>
</dbReference>
<gene>
    <name evidence="1" type="ORF">GE115_15910</name>
</gene>
<name>A0A6I2F908_9MICO</name>
<reference evidence="1 2" key="1">
    <citation type="submission" date="2019-10" db="EMBL/GenBank/DDBJ databases">
        <authorList>
            <person name="Nie G."/>
            <person name="Ming H."/>
            <person name="Yi B."/>
        </authorList>
    </citation>
    <scope>NUCLEOTIDE SEQUENCE [LARGE SCALE GENOMIC DNA]</scope>
    <source>
        <strain evidence="1 2">CFH 90414</strain>
    </source>
</reference>
<organism evidence="1 2">
    <name type="scientific">Agromyces agglutinans</name>
    <dbReference type="NCBI Taxonomy" id="2662258"/>
    <lineage>
        <taxon>Bacteria</taxon>
        <taxon>Bacillati</taxon>
        <taxon>Actinomycetota</taxon>
        <taxon>Actinomycetes</taxon>
        <taxon>Micrococcales</taxon>
        <taxon>Microbacteriaceae</taxon>
        <taxon>Agromyces</taxon>
    </lineage>
</organism>
<evidence type="ECO:0000313" key="1">
    <source>
        <dbReference type="EMBL" id="MRG61342.1"/>
    </source>
</evidence>